<evidence type="ECO:0000313" key="5">
    <source>
        <dbReference type="EMBL" id="PIR44011.1"/>
    </source>
</evidence>
<dbReference type="Pfam" id="PF01250">
    <property type="entry name" value="Ribosomal_S6"/>
    <property type="match status" value="1"/>
</dbReference>
<comment type="caution">
    <text evidence="5">The sequence shown here is derived from an EMBL/GenBank/DDBJ whole genome shotgun (WGS) entry which is preliminary data.</text>
</comment>
<evidence type="ECO:0000256" key="1">
    <source>
        <dbReference type="ARBA" id="ARBA00009512"/>
    </source>
</evidence>
<keyword evidence="3" id="KW-0687">Ribonucleoprotein</keyword>
<dbReference type="InterPro" id="IPR014717">
    <property type="entry name" value="Transl_elong_EF1B/ribsomal_bS6"/>
</dbReference>
<dbReference type="InterPro" id="IPR035980">
    <property type="entry name" value="Ribosomal_bS6_sf"/>
</dbReference>
<dbReference type="GO" id="GO:1990904">
    <property type="term" value="C:ribonucleoprotein complex"/>
    <property type="evidence" value="ECO:0007669"/>
    <property type="project" value="UniProtKB-KW"/>
</dbReference>
<evidence type="ECO:0000313" key="6">
    <source>
        <dbReference type="Proteomes" id="UP000231602"/>
    </source>
</evidence>
<dbReference type="CDD" id="cd00473">
    <property type="entry name" value="bS6"/>
    <property type="match status" value="1"/>
</dbReference>
<dbReference type="GO" id="GO:0005840">
    <property type="term" value="C:ribosome"/>
    <property type="evidence" value="ECO:0007669"/>
    <property type="project" value="UniProtKB-KW"/>
</dbReference>
<feature type="region of interest" description="Disordered" evidence="4">
    <location>
        <begin position="100"/>
        <end position="121"/>
    </location>
</feature>
<comment type="similarity">
    <text evidence="1 3">Belongs to the bacterial ribosomal protein bS6 family.</text>
</comment>
<dbReference type="GO" id="GO:0003735">
    <property type="term" value="F:structural constituent of ribosome"/>
    <property type="evidence" value="ECO:0007669"/>
    <property type="project" value="InterPro"/>
</dbReference>
<protein>
    <recommendedName>
        <fullName evidence="2 3">Small ribosomal subunit protein bS6</fullName>
    </recommendedName>
</protein>
<organism evidence="5 6">
    <name type="scientific">Candidatus Wolfebacteria bacterium CG10_big_fil_rev_8_21_14_0_10_31_9</name>
    <dbReference type="NCBI Taxonomy" id="1975070"/>
    <lineage>
        <taxon>Bacteria</taxon>
        <taxon>Candidatus Wolfeibacteriota</taxon>
    </lineage>
</organism>
<evidence type="ECO:0000256" key="4">
    <source>
        <dbReference type="SAM" id="MobiDB-lite"/>
    </source>
</evidence>
<dbReference type="InterPro" id="IPR020814">
    <property type="entry name" value="Ribosomal_S6_plastid/chlpt"/>
</dbReference>
<keyword evidence="3" id="KW-0689">Ribosomal protein</keyword>
<reference evidence="5 6" key="1">
    <citation type="submission" date="2017-09" db="EMBL/GenBank/DDBJ databases">
        <title>Depth-based differentiation of microbial function through sediment-hosted aquifers and enrichment of novel symbionts in the deep terrestrial subsurface.</title>
        <authorList>
            <person name="Probst A.J."/>
            <person name="Ladd B."/>
            <person name="Jarett J.K."/>
            <person name="Geller-Mcgrath D.E."/>
            <person name="Sieber C.M."/>
            <person name="Emerson J.B."/>
            <person name="Anantharaman K."/>
            <person name="Thomas B.C."/>
            <person name="Malmstrom R."/>
            <person name="Stieglmeier M."/>
            <person name="Klingl A."/>
            <person name="Woyke T."/>
            <person name="Ryan C.M."/>
            <person name="Banfield J.F."/>
        </authorList>
    </citation>
    <scope>NUCLEOTIDE SEQUENCE [LARGE SCALE GENOMIC DNA]</scope>
    <source>
        <strain evidence="5">CG10_big_fil_rev_8_21_14_0_10_31_9</strain>
    </source>
</reference>
<name>A0A2H0RBU1_9BACT</name>
<gene>
    <name evidence="3" type="primary">rpsF</name>
    <name evidence="5" type="ORF">COV23_02225</name>
</gene>
<dbReference type="AlphaFoldDB" id="A0A2H0RBU1"/>
<evidence type="ECO:0000256" key="2">
    <source>
        <dbReference type="ARBA" id="ARBA00035294"/>
    </source>
</evidence>
<dbReference type="SUPFAM" id="SSF54995">
    <property type="entry name" value="Ribosomal protein S6"/>
    <property type="match status" value="1"/>
</dbReference>
<dbReference type="EMBL" id="PCXV01000035">
    <property type="protein sequence ID" value="PIR44011.1"/>
    <property type="molecule type" value="Genomic_DNA"/>
</dbReference>
<dbReference type="Gene3D" id="3.30.70.60">
    <property type="match status" value="1"/>
</dbReference>
<evidence type="ECO:0000256" key="3">
    <source>
        <dbReference type="HAMAP-Rule" id="MF_00360"/>
    </source>
</evidence>
<sequence length="145" mass="16958">MDMEKELKNYEIGFLFIEETDEREVGDALKGYKAQILHEGIAKKIKLAYPIKKQTSAYFAFIQFSLDPELVKPLSDQIKLNKKVLRALIFSIPDKQLTKNKETRGEKAERPPREKRKLTEEVVKKNKPEIVDNELLEKKLEEILK</sequence>
<keyword evidence="3" id="KW-0694">RNA-binding</keyword>
<dbReference type="InterPro" id="IPR000529">
    <property type="entry name" value="Ribosomal_bS6"/>
</dbReference>
<dbReference type="HAMAP" id="MF_00360">
    <property type="entry name" value="Ribosomal_bS6"/>
    <property type="match status" value="1"/>
</dbReference>
<proteinExistence type="inferred from homology"/>
<keyword evidence="3" id="KW-0699">rRNA-binding</keyword>
<dbReference type="GO" id="GO:0019843">
    <property type="term" value="F:rRNA binding"/>
    <property type="evidence" value="ECO:0007669"/>
    <property type="project" value="UniProtKB-UniRule"/>
</dbReference>
<comment type="function">
    <text evidence="3">Binds together with bS18 to 16S ribosomal RNA.</text>
</comment>
<accession>A0A2H0RBU1</accession>
<dbReference type="Proteomes" id="UP000231602">
    <property type="component" value="Unassembled WGS sequence"/>
</dbReference>
<dbReference type="GO" id="GO:0006412">
    <property type="term" value="P:translation"/>
    <property type="evidence" value="ECO:0007669"/>
    <property type="project" value="UniProtKB-UniRule"/>
</dbReference>